<evidence type="ECO:0000256" key="6">
    <source>
        <dbReference type="PIRSR" id="PIRSR625705-1"/>
    </source>
</evidence>
<feature type="domain" description="Beta-hexosaminidase bacterial type N-terminal" evidence="10">
    <location>
        <begin position="44"/>
        <end position="176"/>
    </location>
</feature>
<dbReference type="Pfam" id="PF13290">
    <property type="entry name" value="CHB_HEX_C_1"/>
    <property type="match status" value="1"/>
</dbReference>
<keyword evidence="7" id="KW-0812">Transmembrane</keyword>
<dbReference type="Gene3D" id="3.20.20.80">
    <property type="entry name" value="Glycosidases"/>
    <property type="match status" value="1"/>
</dbReference>
<dbReference type="InterPro" id="IPR025705">
    <property type="entry name" value="Beta_hexosaminidase_sua/sub"/>
</dbReference>
<accession>A0A521BIX5</accession>
<dbReference type="InterPro" id="IPR029018">
    <property type="entry name" value="Hex-like_dom2"/>
</dbReference>
<dbReference type="Proteomes" id="UP000315971">
    <property type="component" value="Unassembled WGS sequence"/>
</dbReference>
<dbReference type="InterPro" id="IPR000421">
    <property type="entry name" value="FA58C"/>
</dbReference>
<dbReference type="AlphaFoldDB" id="A0A521BIX5"/>
<dbReference type="PANTHER" id="PTHR22600:SF57">
    <property type="entry name" value="BETA-N-ACETYLHEXOSAMINIDASE"/>
    <property type="match status" value="1"/>
</dbReference>
<evidence type="ECO:0000259" key="11">
    <source>
        <dbReference type="Pfam" id="PF13290"/>
    </source>
</evidence>
<keyword evidence="13" id="KW-1185">Reference proteome</keyword>
<dbReference type="InterPro" id="IPR008979">
    <property type="entry name" value="Galactose-bd-like_sf"/>
</dbReference>
<evidence type="ECO:0000259" key="9">
    <source>
        <dbReference type="Pfam" id="PF00754"/>
    </source>
</evidence>
<dbReference type="InterPro" id="IPR059177">
    <property type="entry name" value="GH29D-like_dom"/>
</dbReference>
<sequence>MKIPESKAIMNQFIKNKITTYVSAIVMLSMISFFPFKGFSQSFNIIPYPNKVERGDGEFIFSGTTKIVNKSHNKELATAIEPLVSKLKTASGIVLTKGKKANKTNVIVVELNNSITEAEGYQLVVSPKQINIKAKTPIGVFYAVQSLLQLLPDDIESSTLANNVTWKVPAVTIEDAPSFSYRGLMMDVARHYMPYSFLEKLIDLMAMQKMNKLHLHLTDSQGWRFESKKYPKLTNIGAYRKGTPLNTTYDYASRPDDSLYGGYYTQAQLRKLVAYAQSKFITIIPEIEMPAHSKSALAAYPELACLDSTGKAFPYPSQVQDEFCTKDATFTFLTDILTEVMNVFPSKYIHVAGDEASKVNWRKCRICQQRIKDEHLKSVEELQSYFIKRIERFVNQKGRQIIGWDEILEGGLAPNATVMSWRGEKGGIEAAKQGHNVIMTPGEYCYFDHFQSDDPNEPAAFGGLTKLAKVYSYQPIPKELTAEEGKLVAGAQGNLWTEFVPSVQQAEYMFFPRSVALSEATWSAKKQTYEQFLSRLLPYLKRLDKHQVNYSKHLFDIKINSFVDSVSNKLMAKVVGIPNGFQVFYTTDGSLPTKDAKAYTGPVDITANAKLTVGVIYNNVVVDKVQKTFTINAATGRASKLKTLANKNYNAGGEHAWNNGIFGSENRYNDQEWLGWCGEDFEGSVDLGKKETVNHVSIRCFNKPSSWIYMPSSVSILVSDNGNDFRKIEEQKNFSIANDGAQKIVFNTKGVMARYIKVIANYYGNIPQNNPGAGTPAWLFVDEVTVD</sequence>
<dbReference type="PANTHER" id="PTHR22600">
    <property type="entry name" value="BETA-HEXOSAMINIDASE"/>
    <property type="match status" value="1"/>
</dbReference>
<dbReference type="GO" id="GO:0004563">
    <property type="term" value="F:beta-N-acetylhexosaminidase activity"/>
    <property type="evidence" value="ECO:0007669"/>
    <property type="project" value="UniProtKB-EC"/>
</dbReference>
<dbReference type="Pfam" id="PF02838">
    <property type="entry name" value="Glyco_hydro_20b"/>
    <property type="match status" value="1"/>
</dbReference>
<evidence type="ECO:0000256" key="4">
    <source>
        <dbReference type="ARBA" id="ARBA00022801"/>
    </source>
</evidence>
<dbReference type="InterPro" id="IPR015883">
    <property type="entry name" value="Glyco_hydro_20_cat"/>
</dbReference>
<organism evidence="12 13">
    <name type="scientific">Solitalea koreensis</name>
    <dbReference type="NCBI Taxonomy" id="543615"/>
    <lineage>
        <taxon>Bacteria</taxon>
        <taxon>Pseudomonadati</taxon>
        <taxon>Bacteroidota</taxon>
        <taxon>Sphingobacteriia</taxon>
        <taxon>Sphingobacteriales</taxon>
        <taxon>Sphingobacteriaceae</taxon>
        <taxon>Solitalea</taxon>
    </lineage>
</organism>
<keyword evidence="5" id="KW-0326">Glycosidase</keyword>
<comment type="catalytic activity">
    <reaction evidence="1">
        <text>Hydrolysis of terminal non-reducing N-acetyl-D-hexosamine residues in N-acetyl-beta-D-hexosaminides.</text>
        <dbReference type="EC" id="3.2.1.52"/>
    </reaction>
</comment>
<dbReference type="Pfam" id="PF00754">
    <property type="entry name" value="F5_F8_type_C"/>
    <property type="match status" value="1"/>
</dbReference>
<dbReference type="Pfam" id="PF00728">
    <property type="entry name" value="Glyco_hydro_20"/>
    <property type="match status" value="1"/>
</dbReference>
<keyword evidence="7" id="KW-1133">Transmembrane helix</keyword>
<dbReference type="EC" id="3.2.1.52" evidence="3"/>
<evidence type="ECO:0000256" key="2">
    <source>
        <dbReference type="ARBA" id="ARBA00006285"/>
    </source>
</evidence>
<dbReference type="InterPro" id="IPR015882">
    <property type="entry name" value="HEX_bac_N"/>
</dbReference>
<dbReference type="GO" id="GO:0016020">
    <property type="term" value="C:membrane"/>
    <property type="evidence" value="ECO:0007669"/>
    <property type="project" value="TreeGrafter"/>
</dbReference>
<evidence type="ECO:0000256" key="1">
    <source>
        <dbReference type="ARBA" id="ARBA00001231"/>
    </source>
</evidence>
<evidence type="ECO:0000259" key="10">
    <source>
        <dbReference type="Pfam" id="PF02838"/>
    </source>
</evidence>
<evidence type="ECO:0000313" key="13">
    <source>
        <dbReference type="Proteomes" id="UP000315971"/>
    </source>
</evidence>
<gene>
    <name evidence="12" type="ORF">SAMN06265350_102237</name>
</gene>
<dbReference type="SUPFAM" id="SSF55545">
    <property type="entry name" value="beta-N-acetylhexosaminidase-like domain"/>
    <property type="match status" value="1"/>
</dbReference>
<evidence type="ECO:0000256" key="3">
    <source>
        <dbReference type="ARBA" id="ARBA00012663"/>
    </source>
</evidence>
<dbReference type="SUPFAM" id="SSF49785">
    <property type="entry name" value="Galactose-binding domain-like"/>
    <property type="match status" value="1"/>
</dbReference>
<dbReference type="Gene3D" id="2.60.120.260">
    <property type="entry name" value="Galactose-binding domain-like"/>
    <property type="match status" value="1"/>
</dbReference>
<dbReference type="Gene3D" id="3.30.379.10">
    <property type="entry name" value="Chitobiase/beta-hexosaminidase domain 2-like"/>
    <property type="match status" value="1"/>
</dbReference>
<dbReference type="GO" id="GO:0030203">
    <property type="term" value="P:glycosaminoglycan metabolic process"/>
    <property type="evidence" value="ECO:0007669"/>
    <property type="project" value="TreeGrafter"/>
</dbReference>
<evidence type="ECO:0000256" key="5">
    <source>
        <dbReference type="ARBA" id="ARBA00023295"/>
    </source>
</evidence>
<feature type="active site" description="Proton donor" evidence="6">
    <location>
        <position position="355"/>
    </location>
</feature>
<evidence type="ECO:0000256" key="7">
    <source>
        <dbReference type="SAM" id="Phobius"/>
    </source>
</evidence>
<name>A0A521BIX5_9SPHI</name>
<dbReference type="EMBL" id="FXSZ01000002">
    <property type="protein sequence ID" value="SMO47045.1"/>
    <property type="molecule type" value="Genomic_DNA"/>
</dbReference>
<proteinExistence type="inferred from homology"/>
<dbReference type="SUPFAM" id="SSF51445">
    <property type="entry name" value="(Trans)glycosidases"/>
    <property type="match status" value="1"/>
</dbReference>
<feature type="transmembrane region" description="Helical" evidence="7">
    <location>
        <begin position="21"/>
        <end position="39"/>
    </location>
</feature>
<comment type="similarity">
    <text evidence="2">Belongs to the glycosyl hydrolase 20 family.</text>
</comment>
<dbReference type="InterPro" id="IPR017853">
    <property type="entry name" value="GH"/>
</dbReference>
<evidence type="ECO:0000313" key="12">
    <source>
        <dbReference type="EMBL" id="SMO47045.1"/>
    </source>
</evidence>
<dbReference type="PRINTS" id="PR00738">
    <property type="entry name" value="GLHYDRLASE20"/>
</dbReference>
<dbReference type="CDD" id="cd06563">
    <property type="entry name" value="GH20_chitobiase-like"/>
    <property type="match status" value="1"/>
</dbReference>
<protein>
    <recommendedName>
        <fullName evidence="3">beta-N-acetylhexosaminidase</fullName>
        <ecNumber evidence="3">3.2.1.52</ecNumber>
    </recommendedName>
</protein>
<evidence type="ECO:0000259" key="8">
    <source>
        <dbReference type="Pfam" id="PF00728"/>
    </source>
</evidence>
<feature type="domain" description="Glycoside hydrolase family 20 catalytic" evidence="8">
    <location>
        <begin position="179"/>
        <end position="524"/>
    </location>
</feature>
<feature type="domain" description="F5/8 type C" evidence="9">
    <location>
        <begin position="663"/>
        <end position="762"/>
    </location>
</feature>
<reference evidence="12 13" key="1">
    <citation type="submission" date="2017-05" db="EMBL/GenBank/DDBJ databases">
        <authorList>
            <person name="Varghese N."/>
            <person name="Submissions S."/>
        </authorList>
    </citation>
    <scope>NUCLEOTIDE SEQUENCE [LARGE SCALE GENOMIC DNA]</scope>
    <source>
        <strain evidence="12 13">DSM 21342</strain>
    </source>
</reference>
<dbReference type="GO" id="GO:0005975">
    <property type="term" value="P:carbohydrate metabolic process"/>
    <property type="evidence" value="ECO:0007669"/>
    <property type="project" value="InterPro"/>
</dbReference>
<keyword evidence="7" id="KW-0472">Membrane</keyword>
<feature type="domain" description="GH29D-like beta-sandwich" evidence="11">
    <location>
        <begin position="579"/>
        <end position="612"/>
    </location>
</feature>
<keyword evidence="4" id="KW-0378">Hydrolase</keyword>